<protein>
    <submittedName>
        <fullName evidence="9">Amino-acid carrier protein AlsT</fullName>
    </submittedName>
</protein>
<evidence type="ECO:0000256" key="7">
    <source>
        <dbReference type="ARBA" id="ARBA00023136"/>
    </source>
</evidence>
<feature type="transmembrane region" description="Helical" evidence="8">
    <location>
        <begin position="400"/>
        <end position="420"/>
    </location>
</feature>
<evidence type="ECO:0000256" key="6">
    <source>
        <dbReference type="ARBA" id="ARBA00022989"/>
    </source>
</evidence>
<dbReference type="PANTHER" id="PTHR30330:SF3">
    <property type="entry name" value="TRANSCRIPTIONAL REGULATOR, LRP FAMILY"/>
    <property type="match status" value="1"/>
</dbReference>
<comment type="similarity">
    <text evidence="2 8">Belongs to the alanine or glycine:cation symporter (AGCS) (TC 2.A.25) family.</text>
</comment>
<dbReference type="PRINTS" id="PR00175">
    <property type="entry name" value="NAALASMPORT"/>
</dbReference>
<feature type="transmembrane region" description="Helical" evidence="8">
    <location>
        <begin position="171"/>
        <end position="191"/>
    </location>
</feature>
<evidence type="ECO:0000256" key="4">
    <source>
        <dbReference type="ARBA" id="ARBA00022475"/>
    </source>
</evidence>
<evidence type="ECO:0000313" key="10">
    <source>
        <dbReference type="Proteomes" id="UP000826014"/>
    </source>
</evidence>
<dbReference type="Proteomes" id="UP000826014">
    <property type="component" value="Chromosome"/>
</dbReference>
<dbReference type="InterPro" id="IPR001463">
    <property type="entry name" value="Na/Ala_symport"/>
</dbReference>
<keyword evidence="3 8" id="KW-0813">Transport</keyword>
<keyword evidence="6 8" id="KW-1133">Transmembrane helix</keyword>
<keyword evidence="8" id="KW-0769">Symport</keyword>
<feature type="transmembrane region" description="Helical" evidence="8">
    <location>
        <begin position="234"/>
        <end position="254"/>
    </location>
</feature>
<dbReference type="Gene3D" id="1.20.1740.10">
    <property type="entry name" value="Amino acid/polyamine transporter I"/>
    <property type="match status" value="1"/>
</dbReference>
<evidence type="ECO:0000256" key="8">
    <source>
        <dbReference type="RuleBase" id="RU363064"/>
    </source>
</evidence>
<feature type="transmembrane region" description="Helical" evidence="8">
    <location>
        <begin position="295"/>
        <end position="320"/>
    </location>
</feature>
<comment type="subcellular location">
    <subcellularLocation>
        <location evidence="1 8">Cell membrane</location>
        <topology evidence="1 8">Multi-pass membrane protein</topology>
    </subcellularLocation>
</comment>
<evidence type="ECO:0000256" key="3">
    <source>
        <dbReference type="ARBA" id="ARBA00022448"/>
    </source>
</evidence>
<feature type="transmembrane region" description="Helical" evidence="8">
    <location>
        <begin position="91"/>
        <end position="114"/>
    </location>
</feature>
<feature type="transmembrane region" description="Helical" evidence="8">
    <location>
        <begin position="340"/>
        <end position="365"/>
    </location>
</feature>
<feature type="transmembrane region" description="Helical" evidence="8">
    <location>
        <begin position="135"/>
        <end position="159"/>
    </location>
</feature>
<dbReference type="RefSeq" id="WP_215216662.1">
    <property type="nucleotide sequence ID" value="NZ_CP075587.1"/>
</dbReference>
<dbReference type="Pfam" id="PF01235">
    <property type="entry name" value="Na_Ala_symp"/>
    <property type="match status" value="1"/>
</dbReference>
<feature type="transmembrane region" description="Helical" evidence="8">
    <location>
        <begin position="7"/>
        <end position="28"/>
    </location>
</feature>
<accession>A0ABX8V008</accession>
<dbReference type="EMBL" id="CP075587">
    <property type="protein sequence ID" value="QYF48542.1"/>
    <property type="molecule type" value="Genomic_DNA"/>
</dbReference>
<keyword evidence="5 8" id="KW-0812">Transmembrane</keyword>
<keyword evidence="10" id="KW-1185">Reference proteome</keyword>
<sequence>MDIKNFIECFTLFIVFPAIVCSGTYLTLKLRFIQVFQLKKSFLCVTKKNTGQEGNISHFGAISSVLAGNFGTGNISGMAVAIATGGPGALVWMWVMAFFGAAIQYVSCVLSISFRQKTAKNEYVGGPMYYLRDGLGYKMLAILFAVFTLFGSITVGNFAQINSVVLPLEKMGFNPLYCSMILAVVVGIVILGGIQRIASFASYIVPFKALIYLSTAFVIIVLQYDKVLPSFRLMFQHAFGFSSFVGGALGIGVLKAVITGFDRGLFATDAGTGIVPILQASAHAKNPITNGITTLITPLIVMIVCTTTGLVLIITGAWQIPDLSSTNMVTYAFSQGLNSAIGGYIVIIALILFAYTTILAWSYCGEKALGFLIGNEKAYYFRFFYLLLVPIGSVMKVDMIWSLADIAIALMLITNLIGVMKLSKKVIASSHQFELSN</sequence>
<reference evidence="9 10" key="1">
    <citation type="journal article" date="2022" name="bioRxiv">
        <title>Ecology and evolution of chlamydial symbionts of arthropods.</title>
        <authorList>
            <person name="Halter T."/>
            <person name="Koestlbacher S."/>
            <person name="Collingro A."/>
            <person name="Sixt B.S."/>
            <person name="Toenshoff E.R."/>
            <person name="Hendrickx F."/>
            <person name="Kostanjsek R."/>
            <person name="Horn M."/>
        </authorList>
    </citation>
    <scope>NUCLEOTIDE SEQUENCE [LARGE SCALE GENOMIC DNA]</scope>
    <source>
        <strain evidence="9">W744xW776</strain>
    </source>
</reference>
<feature type="transmembrane region" description="Helical" evidence="8">
    <location>
        <begin position="203"/>
        <end position="222"/>
    </location>
</feature>
<gene>
    <name evidence="9" type="ORF">RHABOEDO_000724</name>
</gene>
<evidence type="ECO:0000256" key="2">
    <source>
        <dbReference type="ARBA" id="ARBA00009261"/>
    </source>
</evidence>
<dbReference type="NCBIfam" id="TIGR00835">
    <property type="entry name" value="agcS"/>
    <property type="match status" value="1"/>
</dbReference>
<evidence type="ECO:0000256" key="1">
    <source>
        <dbReference type="ARBA" id="ARBA00004651"/>
    </source>
</evidence>
<organism evidence="9 10">
    <name type="scientific">Candidatus Rhabdochlamydia oedothoracis</name>
    <dbReference type="NCBI Taxonomy" id="2720720"/>
    <lineage>
        <taxon>Bacteria</taxon>
        <taxon>Pseudomonadati</taxon>
        <taxon>Chlamydiota</taxon>
        <taxon>Chlamydiia</taxon>
        <taxon>Parachlamydiales</taxon>
        <taxon>Candidatus Rhabdochlamydiaceae</taxon>
        <taxon>Candidatus Rhabdochlamydia</taxon>
    </lineage>
</organism>
<dbReference type="PANTHER" id="PTHR30330">
    <property type="entry name" value="AGSS FAMILY TRANSPORTER, SODIUM-ALANINE"/>
    <property type="match status" value="1"/>
</dbReference>
<keyword evidence="4 8" id="KW-1003">Cell membrane</keyword>
<evidence type="ECO:0000256" key="5">
    <source>
        <dbReference type="ARBA" id="ARBA00022692"/>
    </source>
</evidence>
<keyword evidence="7 8" id="KW-0472">Membrane</keyword>
<evidence type="ECO:0000313" key="9">
    <source>
        <dbReference type="EMBL" id="QYF48542.1"/>
    </source>
</evidence>
<name>A0ABX8V008_9BACT</name>
<proteinExistence type="inferred from homology"/>
<feature type="transmembrane region" description="Helical" evidence="8">
    <location>
        <begin position="377"/>
        <end position="394"/>
    </location>
</feature>